<evidence type="ECO:0000256" key="4">
    <source>
        <dbReference type="ARBA" id="ARBA00023242"/>
    </source>
</evidence>
<protein>
    <submittedName>
        <fullName evidence="6">Uncharacterized protein</fullName>
    </submittedName>
</protein>
<evidence type="ECO:0000313" key="7">
    <source>
        <dbReference type="Proteomes" id="UP001367676"/>
    </source>
</evidence>
<dbReference type="GO" id="GO:0005634">
    <property type="term" value="C:nucleus"/>
    <property type="evidence" value="ECO:0007669"/>
    <property type="project" value="UniProtKB-SubCell"/>
</dbReference>
<gene>
    <name evidence="6" type="ORF">V9T40_012614</name>
</gene>
<dbReference type="NCBIfam" id="NF011465">
    <property type="entry name" value="PRK14886.1-1"/>
    <property type="match status" value="1"/>
</dbReference>
<keyword evidence="4 5" id="KW-0539">Nucleus</keyword>
<dbReference type="PANTHER" id="PTHR15840">
    <property type="entry name" value="CGI-121 FAMILY MEMBER"/>
    <property type="match status" value="1"/>
</dbReference>
<evidence type="ECO:0000256" key="3">
    <source>
        <dbReference type="ARBA" id="ARBA00022694"/>
    </source>
</evidence>
<comment type="subcellular location">
    <subcellularLocation>
        <location evidence="1">Nucleus</location>
    </subcellularLocation>
</comment>
<dbReference type="Gene3D" id="3.30.2380.10">
    <property type="entry name" value="CGI121/TPRKB"/>
    <property type="match status" value="1"/>
</dbReference>
<evidence type="ECO:0000313" key="6">
    <source>
        <dbReference type="EMBL" id="KAK7576328.1"/>
    </source>
</evidence>
<sequence>MPVTFNLDHGETLLIMHFTDVSNVAEVTEKLTEQSYPFNNCTCINSKLILDSFQLAIAANKAVVSHYSNNMITKSLPTELLFNLSLSENITGSLEKFGHGTRHGNDLLLAIFSHEEKQCNDIENVVKGTLQSNFVQDPSNINLINEAYDITDEQLSSSSLLNLIVTKIACKSV</sequence>
<dbReference type="GO" id="GO:0002949">
    <property type="term" value="P:tRNA threonylcarbamoyladenosine modification"/>
    <property type="evidence" value="ECO:0007669"/>
    <property type="project" value="TreeGrafter"/>
</dbReference>
<dbReference type="GO" id="GO:0000408">
    <property type="term" value="C:EKC/KEOPS complex"/>
    <property type="evidence" value="ECO:0007669"/>
    <property type="project" value="TreeGrafter"/>
</dbReference>
<evidence type="ECO:0000256" key="5">
    <source>
        <dbReference type="RuleBase" id="RU004398"/>
    </source>
</evidence>
<keyword evidence="7" id="KW-1185">Reference proteome</keyword>
<keyword evidence="3" id="KW-0819">tRNA processing</keyword>
<proteinExistence type="inferred from homology"/>
<name>A0AAN9T7K4_9HEMI</name>
<comment type="caution">
    <text evidence="6">The sequence shown here is derived from an EMBL/GenBank/DDBJ whole genome shotgun (WGS) entry which is preliminary data.</text>
</comment>
<dbReference type="EMBL" id="JBBCAQ010000036">
    <property type="protein sequence ID" value="KAK7576328.1"/>
    <property type="molecule type" value="Genomic_DNA"/>
</dbReference>
<evidence type="ECO:0000256" key="2">
    <source>
        <dbReference type="ARBA" id="ARBA00005546"/>
    </source>
</evidence>
<dbReference type="Pfam" id="PF08617">
    <property type="entry name" value="CGI-121"/>
    <property type="match status" value="1"/>
</dbReference>
<accession>A0AAN9T7K4</accession>
<dbReference type="GO" id="GO:0005829">
    <property type="term" value="C:cytosol"/>
    <property type="evidence" value="ECO:0007669"/>
    <property type="project" value="TreeGrafter"/>
</dbReference>
<evidence type="ECO:0000256" key="1">
    <source>
        <dbReference type="ARBA" id="ARBA00004123"/>
    </source>
</evidence>
<dbReference type="SUPFAM" id="SSF143870">
    <property type="entry name" value="PF0523-like"/>
    <property type="match status" value="1"/>
</dbReference>
<dbReference type="Proteomes" id="UP001367676">
    <property type="component" value="Unassembled WGS sequence"/>
</dbReference>
<dbReference type="InterPro" id="IPR013926">
    <property type="entry name" value="CGI121/TPRKB"/>
</dbReference>
<organism evidence="6 7">
    <name type="scientific">Parthenolecanium corni</name>
    <dbReference type="NCBI Taxonomy" id="536013"/>
    <lineage>
        <taxon>Eukaryota</taxon>
        <taxon>Metazoa</taxon>
        <taxon>Ecdysozoa</taxon>
        <taxon>Arthropoda</taxon>
        <taxon>Hexapoda</taxon>
        <taxon>Insecta</taxon>
        <taxon>Pterygota</taxon>
        <taxon>Neoptera</taxon>
        <taxon>Paraneoptera</taxon>
        <taxon>Hemiptera</taxon>
        <taxon>Sternorrhyncha</taxon>
        <taxon>Coccoidea</taxon>
        <taxon>Coccidae</taxon>
        <taxon>Parthenolecanium</taxon>
    </lineage>
</organism>
<reference evidence="6 7" key="1">
    <citation type="submission" date="2024-03" db="EMBL/GenBank/DDBJ databases">
        <title>Adaptation during the transition from Ophiocordyceps entomopathogen to insect associate is accompanied by gene loss and intensified selection.</title>
        <authorList>
            <person name="Ward C.M."/>
            <person name="Onetto C.A."/>
            <person name="Borneman A.R."/>
        </authorList>
    </citation>
    <scope>NUCLEOTIDE SEQUENCE [LARGE SCALE GENOMIC DNA]</scope>
    <source>
        <strain evidence="6">AWRI1</strain>
        <tissue evidence="6">Single Adult Female</tissue>
    </source>
</reference>
<comment type="similarity">
    <text evidence="2 5">Belongs to the CGI121/TPRKB family.</text>
</comment>
<dbReference type="InterPro" id="IPR036504">
    <property type="entry name" value="CGI121/TPRKB_sf"/>
</dbReference>
<dbReference type="AlphaFoldDB" id="A0AAN9T7K4"/>
<dbReference type="PANTHER" id="PTHR15840:SF10">
    <property type="entry name" value="EKC_KEOPS COMPLEX SUBUNIT TPRKB"/>
    <property type="match status" value="1"/>
</dbReference>